<proteinExistence type="predicted"/>
<name>A0A1I8FL78_9PLAT</name>
<protein>
    <submittedName>
        <fullName evidence="3">Transposase</fullName>
    </submittedName>
</protein>
<sequence>MNDYRLAWYDRSMRTFNHITAIYCAAIFHLGLPVHHDKHGGVRRSWLIGQGATWKLRCSQNADHRFWPPDTLRQQNIESDNSCITKSELLVTPVTDLRRMPGWHFHNRH</sequence>
<keyword evidence="1" id="KW-0812">Transmembrane</keyword>
<accession>A0A1I8FL78</accession>
<keyword evidence="1" id="KW-1133">Transmembrane helix</keyword>
<feature type="transmembrane region" description="Helical" evidence="1">
    <location>
        <begin position="15"/>
        <end position="34"/>
    </location>
</feature>
<organism evidence="2 3">
    <name type="scientific">Macrostomum lignano</name>
    <dbReference type="NCBI Taxonomy" id="282301"/>
    <lineage>
        <taxon>Eukaryota</taxon>
        <taxon>Metazoa</taxon>
        <taxon>Spiralia</taxon>
        <taxon>Lophotrochozoa</taxon>
        <taxon>Platyhelminthes</taxon>
        <taxon>Rhabditophora</taxon>
        <taxon>Macrostomorpha</taxon>
        <taxon>Macrostomida</taxon>
        <taxon>Macrostomidae</taxon>
        <taxon>Macrostomum</taxon>
    </lineage>
</organism>
<dbReference type="AlphaFoldDB" id="A0A1I8FL78"/>
<keyword evidence="2" id="KW-1185">Reference proteome</keyword>
<dbReference type="Proteomes" id="UP000095280">
    <property type="component" value="Unplaced"/>
</dbReference>
<evidence type="ECO:0000313" key="3">
    <source>
        <dbReference type="WBParaSite" id="maker-unitig_38545-snap-gene-0.6-mRNA-1"/>
    </source>
</evidence>
<keyword evidence="1" id="KW-0472">Membrane</keyword>
<reference evidence="3" key="1">
    <citation type="submission" date="2016-11" db="UniProtKB">
        <authorList>
            <consortium name="WormBaseParasite"/>
        </authorList>
    </citation>
    <scope>IDENTIFICATION</scope>
</reference>
<dbReference type="WBParaSite" id="maker-unitig_38545-snap-gene-0.6-mRNA-1">
    <property type="protein sequence ID" value="maker-unitig_38545-snap-gene-0.6-mRNA-1"/>
    <property type="gene ID" value="maker-unitig_38545-snap-gene-0.6"/>
</dbReference>
<evidence type="ECO:0000313" key="2">
    <source>
        <dbReference type="Proteomes" id="UP000095280"/>
    </source>
</evidence>
<evidence type="ECO:0000256" key="1">
    <source>
        <dbReference type="SAM" id="Phobius"/>
    </source>
</evidence>